<evidence type="ECO:0000313" key="2">
    <source>
        <dbReference type="EMBL" id="QNO56833.1"/>
    </source>
</evidence>
<keyword evidence="1" id="KW-1133">Transmembrane helix</keyword>
<organism evidence="2">
    <name type="scientific">Candidatus Methanophaga sp. ANME-1 ERB7</name>
    <dbReference type="NCBI Taxonomy" id="2759913"/>
    <lineage>
        <taxon>Archaea</taxon>
        <taxon>Methanobacteriati</taxon>
        <taxon>Methanobacteriota</taxon>
        <taxon>Stenosarchaea group</taxon>
        <taxon>Methanomicrobia</taxon>
        <taxon>Candidatus Methanophagales</taxon>
        <taxon>Candidatus Methanophagaceae</taxon>
        <taxon>Candidatus Methanophaga</taxon>
    </lineage>
</organism>
<protein>
    <submittedName>
        <fullName evidence="2">Uncharacterized protein</fullName>
    </submittedName>
</protein>
<gene>
    <name evidence="2" type="ORF">IPLBMFHP_00019</name>
</gene>
<evidence type="ECO:0000256" key="1">
    <source>
        <dbReference type="SAM" id="Phobius"/>
    </source>
</evidence>
<keyword evidence="1" id="KW-0472">Membrane</keyword>
<accession>A0A7G9Z999</accession>
<reference evidence="2" key="1">
    <citation type="submission" date="2020-06" db="EMBL/GenBank/DDBJ databases">
        <title>Unique genomic features of the anaerobic methanotrophic archaea.</title>
        <authorList>
            <person name="Chadwick G.L."/>
            <person name="Skennerton C.T."/>
            <person name="Laso-Perez R."/>
            <person name="Leu A.O."/>
            <person name="Speth D.R."/>
            <person name="Yu H."/>
            <person name="Morgan-Lang C."/>
            <person name="Hatzenpichler R."/>
            <person name="Goudeau D."/>
            <person name="Malmstrom R."/>
            <person name="Brazelton W.J."/>
            <person name="Woyke T."/>
            <person name="Hallam S.J."/>
            <person name="Tyson G.W."/>
            <person name="Wegener G."/>
            <person name="Boetius A."/>
            <person name="Orphan V."/>
        </authorList>
    </citation>
    <scope>NUCLEOTIDE SEQUENCE</scope>
</reference>
<proteinExistence type="predicted"/>
<name>A0A7G9Z999_9EURY</name>
<feature type="transmembrane region" description="Helical" evidence="1">
    <location>
        <begin position="7"/>
        <end position="30"/>
    </location>
</feature>
<dbReference type="AlphaFoldDB" id="A0A7G9Z999"/>
<keyword evidence="1" id="KW-0812">Transmembrane</keyword>
<dbReference type="EMBL" id="MT631670">
    <property type="protein sequence ID" value="QNO56833.1"/>
    <property type="molecule type" value="Genomic_DNA"/>
</dbReference>
<sequence>MKINVGFALMLATLAGLSTGIGSIASLILFQASWHL</sequence>